<accession>A0ABP6YWC8</accession>
<reference evidence="3" key="1">
    <citation type="journal article" date="2019" name="Int. J. Syst. Evol. Microbiol.">
        <title>The Global Catalogue of Microorganisms (GCM) 10K type strain sequencing project: providing services to taxonomists for standard genome sequencing and annotation.</title>
        <authorList>
            <consortium name="The Broad Institute Genomics Platform"/>
            <consortium name="The Broad Institute Genome Sequencing Center for Infectious Disease"/>
            <person name="Wu L."/>
            <person name="Ma J."/>
        </authorList>
    </citation>
    <scope>NUCLEOTIDE SEQUENCE [LARGE SCALE GENOMIC DNA]</scope>
    <source>
        <strain evidence="3">JCM 16902</strain>
    </source>
</reference>
<evidence type="ECO:0000313" key="2">
    <source>
        <dbReference type="EMBL" id="GAA3590760.1"/>
    </source>
</evidence>
<protein>
    <submittedName>
        <fullName evidence="2">Uncharacterized protein</fullName>
    </submittedName>
</protein>
<dbReference type="EMBL" id="BAAAZO010000001">
    <property type="protein sequence ID" value="GAA3590760.1"/>
    <property type="molecule type" value="Genomic_DNA"/>
</dbReference>
<evidence type="ECO:0000256" key="1">
    <source>
        <dbReference type="SAM" id="MobiDB-lite"/>
    </source>
</evidence>
<name>A0ABP6YWC8_9ACTN</name>
<dbReference type="Proteomes" id="UP001501074">
    <property type="component" value="Unassembled WGS sequence"/>
</dbReference>
<organism evidence="2 3">
    <name type="scientific">Kineosporia mesophila</name>
    <dbReference type="NCBI Taxonomy" id="566012"/>
    <lineage>
        <taxon>Bacteria</taxon>
        <taxon>Bacillati</taxon>
        <taxon>Actinomycetota</taxon>
        <taxon>Actinomycetes</taxon>
        <taxon>Kineosporiales</taxon>
        <taxon>Kineosporiaceae</taxon>
        <taxon>Kineosporia</taxon>
    </lineage>
</organism>
<gene>
    <name evidence="2" type="ORF">GCM10022223_01590</name>
</gene>
<evidence type="ECO:0000313" key="3">
    <source>
        <dbReference type="Proteomes" id="UP001501074"/>
    </source>
</evidence>
<keyword evidence="3" id="KW-1185">Reference proteome</keyword>
<sequence>MGSQVKAGFYGTRYRGVTAGRSERSNYRTPETVYDDSAGCVSRGAGAGFNVPVSRTFRRQRGGPGDPRSGAETLGRRGTGRGRPTRRPWWVGRQRRPTTTSTIGSMPEKGYQESKVGTIASSIARSSAEAMNGLVR</sequence>
<proteinExistence type="predicted"/>
<comment type="caution">
    <text evidence="2">The sequence shown here is derived from an EMBL/GenBank/DDBJ whole genome shotgun (WGS) entry which is preliminary data.</text>
</comment>
<feature type="region of interest" description="Disordered" evidence="1">
    <location>
        <begin position="21"/>
        <end position="113"/>
    </location>
</feature>